<dbReference type="PANTHER" id="PTHR36887">
    <property type="entry name" value="OS01G0532300 PROTEIN"/>
    <property type="match status" value="1"/>
</dbReference>
<dbReference type="Gramene" id="TraesROB_scaffold_079201_01G000200.1">
    <property type="protein sequence ID" value="TraesROB_scaffold_079201_01G000200.1"/>
    <property type="gene ID" value="TraesROB_scaffold_079201_01G000200"/>
</dbReference>
<dbReference type="RefSeq" id="XP_044441055.1">
    <property type="nucleotide sequence ID" value="XM_044585120.1"/>
</dbReference>
<sequence length="223" mass="24466">MEQTNVRLPQLAKIAALLLLFLLVPMVPPSLRAPYLYLLFNALVVGLGVQAGIISVSSRSNLTAQPPAPAPAAAVTPNHHHHLVTSQPPIMAAPLPGRLREVNLLADRGAVNNVVAVAKKLKETIKKVPSRASIFFIGSLDPHDAGEVVDATSKTLHDKEGRQRCKVDASSGDLMSKQELYAKADAFIGNFYKQLKMQREESWNKLQDLCSYHHHHNYKAKAF</sequence>
<dbReference type="SMR" id="A0A3B6TQN1"/>
<dbReference type="Gramene" id="TraesPARA_EIv1.0_2615830.1">
    <property type="protein sequence ID" value="TraesPARA_EIv1.0_2615830.1.CDS1"/>
    <property type="gene ID" value="TraesPARA_EIv1.0_2615830"/>
</dbReference>
<keyword evidence="2" id="KW-1185">Reference proteome</keyword>
<reference evidence="1" key="2">
    <citation type="submission" date="2018-10" db="UniProtKB">
        <authorList>
            <consortium name="EnsemblPlants"/>
        </authorList>
    </citation>
    <scope>IDENTIFICATION</scope>
</reference>
<evidence type="ECO:0000313" key="1">
    <source>
        <dbReference type="EnsemblPlants" id="TraesCS7D02G445300.1.cds1"/>
    </source>
</evidence>
<dbReference type="OMA" id="HGFYQKA"/>
<protein>
    <recommendedName>
        <fullName evidence="3">DUF4408 domain-containing protein</fullName>
    </recommendedName>
</protein>
<reference evidence="1" key="1">
    <citation type="submission" date="2018-08" db="EMBL/GenBank/DDBJ databases">
        <authorList>
            <person name="Rossello M."/>
        </authorList>
    </citation>
    <scope>NUCLEOTIDE SEQUENCE [LARGE SCALE GENOMIC DNA]</scope>
    <source>
        <strain evidence="1">cv. Chinese Spring</strain>
    </source>
</reference>
<gene>
    <name evidence="1" type="primary">LOC123167284</name>
</gene>
<evidence type="ECO:0000313" key="2">
    <source>
        <dbReference type="Proteomes" id="UP000019116"/>
    </source>
</evidence>
<dbReference type="Gramene" id="TraesPARA_EIv1.0_2615830.2">
    <property type="protein sequence ID" value="TraesPARA_EIv1.0_2615830.2.CDS1"/>
    <property type="gene ID" value="TraesPARA_EIv1.0_2615830"/>
</dbReference>
<dbReference type="OrthoDB" id="1923900at2759"/>
<dbReference type="Proteomes" id="UP000019116">
    <property type="component" value="Chromosome 7D"/>
</dbReference>
<dbReference type="Gramene" id="TraesSTA7D03G04451540.1">
    <property type="protein sequence ID" value="TraesSTA7D03G04451540.1.CDS1"/>
    <property type="gene ID" value="TraesSTA7D03G04451540"/>
</dbReference>
<dbReference type="EnsemblPlants" id="TraesCS7D02G445300.1">
    <property type="protein sequence ID" value="TraesCS7D02G445300.1.cds1"/>
    <property type="gene ID" value="TraesCS7D02G445300"/>
</dbReference>
<dbReference type="Gramene" id="TraesWEE_scaffold_026152_01G000400.1">
    <property type="protein sequence ID" value="TraesWEE_scaffold_026152_01G000400.1"/>
    <property type="gene ID" value="TraesWEE_scaffold_026152_01G000400"/>
</dbReference>
<dbReference type="Gramene" id="TraesCS7D03G1059300.1">
    <property type="protein sequence ID" value="TraesCS7D03G1059300.1.CDS1"/>
    <property type="gene ID" value="TraesCS7D03G1059300"/>
</dbReference>
<dbReference type="Gramene" id="TraesNOR7D03G04506310.1">
    <property type="protein sequence ID" value="TraesNOR7D03G04506310.1.CDS1"/>
    <property type="gene ID" value="TraesNOR7D03G04506310"/>
</dbReference>
<dbReference type="Pfam" id="PF05553">
    <property type="entry name" value="DUF761"/>
    <property type="match status" value="1"/>
</dbReference>
<dbReference type="GeneID" id="123167284"/>
<dbReference type="Gramene" id="TraesCS7D02G445300.1">
    <property type="protein sequence ID" value="TraesCS7D02G445300.1.cds1"/>
    <property type="gene ID" value="TraesCS7D02G445300"/>
</dbReference>
<accession>A0A3B6TQN1</accession>
<organism evidence="1">
    <name type="scientific">Triticum aestivum</name>
    <name type="common">Wheat</name>
    <dbReference type="NCBI Taxonomy" id="4565"/>
    <lineage>
        <taxon>Eukaryota</taxon>
        <taxon>Viridiplantae</taxon>
        <taxon>Streptophyta</taxon>
        <taxon>Embryophyta</taxon>
        <taxon>Tracheophyta</taxon>
        <taxon>Spermatophyta</taxon>
        <taxon>Magnoliopsida</taxon>
        <taxon>Liliopsida</taxon>
        <taxon>Poales</taxon>
        <taxon>Poaceae</taxon>
        <taxon>BOP clade</taxon>
        <taxon>Pooideae</taxon>
        <taxon>Triticodae</taxon>
        <taxon>Triticeae</taxon>
        <taxon>Triticinae</taxon>
        <taxon>Triticum</taxon>
    </lineage>
</organism>
<dbReference type="Gramene" id="TraesRN7D0101085600.1">
    <property type="protein sequence ID" value="TraesRN7D0101085600.1"/>
    <property type="gene ID" value="TraesRN7D0101085600"/>
</dbReference>
<dbReference type="Gramene" id="TraesJAG7D03G04440240.1">
    <property type="protein sequence ID" value="TraesJAG7D03G04440240.1.CDS1"/>
    <property type="gene ID" value="TraesJAG7D03G04440240"/>
</dbReference>
<dbReference type="Gramene" id="TraesLAC7D03G04404340.1">
    <property type="protein sequence ID" value="TraesLAC7D03G04404340.1.CDS1"/>
    <property type="gene ID" value="TraesLAC7D03G04404340"/>
</dbReference>
<dbReference type="PANTHER" id="PTHR36887:SF1">
    <property type="entry name" value="OS01G0532300 PROTEIN"/>
    <property type="match status" value="1"/>
</dbReference>
<dbReference type="Gramene" id="TraesCLE_scaffold_017563_01G000400.1">
    <property type="protein sequence ID" value="TraesCLE_scaffold_017563_01G000400.1"/>
    <property type="gene ID" value="TraesCLE_scaffold_017563_01G000400"/>
</dbReference>
<dbReference type="Gramene" id="TraesCAD_scaffold_021427_01G000400.1">
    <property type="protein sequence ID" value="TraesCAD_scaffold_021427_01G000400.1"/>
    <property type="gene ID" value="TraesCAD_scaffold_021427_01G000400"/>
</dbReference>
<dbReference type="InterPro" id="IPR008480">
    <property type="entry name" value="DUF761_pln"/>
</dbReference>
<dbReference type="Gramene" id="TraesMAC7D03G04449570.1">
    <property type="protein sequence ID" value="TraesMAC7D03G04449570.1.CDS1"/>
    <property type="gene ID" value="TraesMAC7D03G04449570"/>
</dbReference>
<dbReference type="AlphaFoldDB" id="A0A3B6TQN1"/>
<evidence type="ECO:0008006" key="3">
    <source>
        <dbReference type="Google" id="ProtNLM"/>
    </source>
</evidence>
<dbReference type="Gramene" id="TraesLDM7D03G04463900.1">
    <property type="protein sequence ID" value="TraesLDM7D03G04463900.1.CDS1"/>
    <property type="gene ID" value="TraesLDM7D03G04463900"/>
</dbReference>
<dbReference type="Gramene" id="TraesARI7D03G04533840.1">
    <property type="protein sequence ID" value="TraesARI7D03G04533840.1.CDS1"/>
    <property type="gene ID" value="TraesARI7D03G04533840"/>
</dbReference>
<dbReference type="Gramene" id="TraesSYM7D03G04511590.1">
    <property type="protein sequence ID" value="TraesSYM7D03G04511590.1.CDS1"/>
    <property type="gene ID" value="TraesSYM7D03G04511590"/>
</dbReference>
<proteinExistence type="predicted"/>
<name>A0A3B6TQN1_WHEAT</name>
<dbReference type="Gramene" id="TraesLDM7D03G04463900.2">
    <property type="protein sequence ID" value="TraesLDM7D03G04463900.2.CDS1"/>
    <property type="gene ID" value="TraesLDM7D03G04463900"/>
</dbReference>